<evidence type="ECO:0000313" key="1">
    <source>
        <dbReference type="EMBL" id="EKD66610.1"/>
    </source>
</evidence>
<proteinExistence type="predicted"/>
<name>K2AF36_9BACT</name>
<protein>
    <recommendedName>
        <fullName evidence="2">Methyltransferase domain-containing protein</fullName>
    </recommendedName>
</protein>
<dbReference type="InterPro" id="IPR029063">
    <property type="entry name" value="SAM-dependent_MTases_sf"/>
</dbReference>
<gene>
    <name evidence="1" type="ORF">ACD_49C00029G0038</name>
</gene>
<sequence length="537" mass="64739">MAYLLFPGRHHLLTNFQLQELNLITEWDISTFKDIHGKNIKIKEPIDTIIWVITSANHSNTRRNPIPGYRREAMIEDFGRDIDAKSFVYHIDDIWVSPRFAHYVISKIEVDSNGKHVLTPENTILGCSTLEVIDMYEKLWFQVLPFELENKEKRTFKAELPWDMVENIIDCNKKWANRQKDTKYLQKVSRASRKMYEKYDFWDLIINLHNDPLLWNDGDITETRDYNTYVRAFDNWAKRKYEIIKNIVKPGRIVDIGCCTGSLIRELTLDERFRESDFYGIEVARKLYNECLHRKAQWHFANENVFFYQRNVATSNIFPSNNIDTFTTFSLTHEIMSYQKEKTLTNFISLIYDQLKFGWRWINVDVVGPENKDEIVYMKLNTSDWINENYDKIFDKNEQDKFREYLDSLSTYTRFLRFAKDFRHEENELINYEIEDIEGTKYIKLKMQDACEFLSKKDYTDNWYSEMHETFCFWSFNDWQKTLKKHNFKILKESHDFANPWIVENRFEWKVEFFKKNGNILESLDYPVTNMVMVVEK</sequence>
<dbReference type="Gene3D" id="3.40.50.150">
    <property type="entry name" value="Vaccinia Virus protein VP39"/>
    <property type="match status" value="1"/>
</dbReference>
<organism evidence="1">
    <name type="scientific">uncultured bacterium</name>
    <name type="common">gcode 4</name>
    <dbReference type="NCBI Taxonomy" id="1234023"/>
    <lineage>
        <taxon>Bacteria</taxon>
        <taxon>environmental samples</taxon>
    </lineage>
</organism>
<dbReference type="AlphaFoldDB" id="K2AF36"/>
<reference evidence="1" key="1">
    <citation type="journal article" date="2012" name="Science">
        <title>Fermentation, hydrogen, and sulfur metabolism in multiple uncultivated bacterial phyla.</title>
        <authorList>
            <person name="Wrighton K.C."/>
            <person name="Thomas B.C."/>
            <person name="Sharon I."/>
            <person name="Miller C.S."/>
            <person name="Castelle C.J."/>
            <person name="VerBerkmoes N.C."/>
            <person name="Wilkins M.J."/>
            <person name="Hettich R.L."/>
            <person name="Lipton M.S."/>
            <person name="Williams K.H."/>
            <person name="Long P.E."/>
            <person name="Banfield J.F."/>
        </authorList>
    </citation>
    <scope>NUCLEOTIDE SEQUENCE [LARGE SCALE GENOMIC DNA]</scope>
</reference>
<evidence type="ECO:0008006" key="2">
    <source>
        <dbReference type="Google" id="ProtNLM"/>
    </source>
</evidence>
<comment type="caution">
    <text evidence="1">The sequence shown here is derived from an EMBL/GenBank/DDBJ whole genome shotgun (WGS) entry which is preliminary data.</text>
</comment>
<accession>K2AF36</accession>
<dbReference type="SUPFAM" id="SSF53335">
    <property type="entry name" value="S-adenosyl-L-methionine-dependent methyltransferases"/>
    <property type="match status" value="1"/>
</dbReference>
<dbReference type="EMBL" id="AMFJ01021615">
    <property type="protein sequence ID" value="EKD66610.1"/>
    <property type="molecule type" value="Genomic_DNA"/>
</dbReference>